<dbReference type="Proteomes" id="UP001271007">
    <property type="component" value="Unassembled WGS sequence"/>
</dbReference>
<dbReference type="AlphaFoldDB" id="A0AAJ0GK39"/>
<organism evidence="2 3">
    <name type="scientific">Extremus antarcticus</name>
    <dbReference type="NCBI Taxonomy" id="702011"/>
    <lineage>
        <taxon>Eukaryota</taxon>
        <taxon>Fungi</taxon>
        <taxon>Dikarya</taxon>
        <taxon>Ascomycota</taxon>
        <taxon>Pezizomycotina</taxon>
        <taxon>Dothideomycetes</taxon>
        <taxon>Dothideomycetidae</taxon>
        <taxon>Mycosphaerellales</taxon>
        <taxon>Extremaceae</taxon>
        <taxon>Extremus</taxon>
    </lineage>
</organism>
<evidence type="ECO:0000313" key="2">
    <source>
        <dbReference type="EMBL" id="KAK3059125.1"/>
    </source>
</evidence>
<gene>
    <name evidence="2" type="ORF">LTR09_000691</name>
</gene>
<evidence type="ECO:0000313" key="3">
    <source>
        <dbReference type="Proteomes" id="UP001271007"/>
    </source>
</evidence>
<comment type="caution">
    <text evidence="2">The sequence shown here is derived from an EMBL/GenBank/DDBJ whole genome shotgun (WGS) entry which is preliminary data.</text>
</comment>
<accession>A0AAJ0GK39</accession>
<sequence>MQFRALALALAHASVALAVCGAGQIGVGTGQLCQLTSVTQSGAAGACGSTDGRLFATDCNLIATTTSIFTEGFCGATWDNGASVDCDAEGNPTFVRTSNGNFDRCQSALDFGNT</sequence>
<proteinExistence type="predicted"/>
<protein>
    <submittedName>
        <fullName evidence="2">Uncharacterized protein</fullName>
    </submittedName>
</protein>
<name>A0AAJ0GK39_9PEZI</name>
<feature type="chain" id="PRO_5042537497" evidence="1">
    <location>
        <begin position="19"/>
        <end position="114"/>
    </location>
</feature>
<evidence type="ECO:0000256" key="1">
    <source>
        <dbReference type="SAM" id="SignalP"/>
    </source>
</evidence>
<keyword evidence="3" id="KW-1185">Reference proteome</keyword>
<reference evidence="2" key="1">
    <citation type="submission" date="2023-04" db="EMBL/GenBank/DDBJ databases">
        <title>Black Yeasts Isolated from many extreme environments.</title>
        <authorList>
            <person name="Coleine C."/>
            <person name="Stajich J.E."/>
            <person name="Selbmann L."/>
        </authorList>
    </citation>
    <scope>NUCLEOTIDE SEQUENCE</scope>
    <source>
        <strain evidence="2">CCFEE 5312</strain>
    </source>
</reference>
<feature type="signal peptide" evidence="1">
    <location>
        <begin position="1"/>
        <end position="18"/>
    </location>
</feature>
<keyword evidence="1" id="KW-0732">Signal</keyword>
<dbReference type="EMBL" id="JAWDJX010000001">
    <property type="protein sequence ID" value="KAK3059125.1"/>
    <property type="molecule type" value="Genomic_DNA"/>
</dbReference>